<dbReference type="PANTHER" id="PTHR24198">
    <property type="entry name" value="ANKYRIN REPEAT AND PROTEIN KINASE DOMAIN-CONTAINING PROTEIN"/>
    <property type="match status" value="1"/>
</dbReference>
<reference evidence="5" key="1">
    <citation type="submission" date="2022-11" db="EMBL/GenBank/DDBJ databases">
        <title>Centuries of genome instability and evolution in soft-shell clam transmissible cancer (bioRxiv).</title>
        <authorList>
            <person name="Hart S.F.M."/>
            <person name="Yonemitsu M.A."/>
            <person name="Giersch R.M."/>
            <person name="Beal B.F."/>
            <person name="Arriagada G."/>
            <person name="Davis B.W."/>
            <person name="Ostrander E.A."/>
            <person name="Goff S.P."/>
            <person name="Metzger M.J."/>
        </authorList>
    </citation>
    <scope>NUCLEOTIDE SEQUENCE</scope>
    <source>
        <strain evidence="5">MELC-2E11</strain>
        <tissue evidence="5">Siphon/mantle</tissue>
    </source>
</reference>
<dbReference type="EMBL" id="CP111022">
    <property type="protein sequence ID" value="WAR19488.1"/>
    <property type="molecule type" value="Genomic_DNA"/>
</dbReference>
<sequence>MSSTELTVPAQPQIKRRTSVNSLRHKGVLNWVRRKSYGDTGVDVTTDARVLFDAVRHGKNHLVRFILEASSVDIVNSRDLHGKTPLMACCYTKEEGARDNTVRLLLRHGADVNLTDDCGRTVLSYVCERRCNDILRILIKEHNIDPDITDTNGNTPLVYSAMVGNDIACDILIRHFRRLGLNVDAKNDEGFTALLMAAKHGNITCAQIVMGQGKASAFHRDSKYGLSVEEWLEKKGFTIQDITPIRHDGKGRSRFVKLANIAAICTGPKKHEPPKPDYGDLDYALNNFQLGKIEDDDDQYLSDATTGTDVSLERLIPRYNDIDMNFASKHYRVYPYQTSRPKLKTQATQTGDDEEDDDTKTLMTNMDYAPSMVSHQMTDITGLDAESVMHRQKNSDKRSNEKSNRVAKSMDKLNYPASSKNTEKSKRLSLPDIDNKSMANRTGADGNGNNKERKKSLEVLPEKLIASIELGDGRRHSITLHTDSIRNKVYWSPVKDDKSSHEDLQPLQFERPRCSVSDSETSTNDDGPIF</sequence>
<feature type="region of interest" description="Disordered" evidence="4">
    <location>
        <begin position="389"/>
        <end position="457"/>
    </location>
</feature>
<feature type="repeat" description="ANK" evidence="3">
    <location>
        <begin position="81"/>
        <end position="117"/>
    </location>
</feature>
<feature type="region of interest" description="Disordered" evidence="4">
    <location>
        <begin position="337"/>
        <end position="360"/>
    </location>
</feature>
<accession>A0ABY7FBE3</accession>
<evidence type="ECO:0000256" key="4">
    <source>
        <dbReference type="SAM" id="MobiDB-lite"/>
    </source>
</evidence>
<proteinExistence type="predicted"/>
<gene>
    <name evidence="5" type="ORF">MAR_001326</name>
</gene>
<evidence type="ECO:0000313" key="6">
    <source>
        <dbReference type="Proteomes" id="UP001164746"/>
    </source>
</evidence>
<evidence type="ECO:0000256" key="2">
    <source>
        <dbReference type="ARBA" id="ARBA00023043"/>
    </source>
</evidence>
<dbReference type="Proteomes" id="UP001164746">
    <property type="component" value="Chromosome 11"/>
</dbReference>
<dbReference type="Pfam" id="PF12796">
    <property type="entry name" value="Ank_2"/>
    <property type="match status" value="1"/>
</dbReference>
<feature type="compositionally biased region" description="Basic and acidic residues" evidence="4">
    <location>
        <begin position="494"/>
        <end position="504"/>
    </location>
</feature>
<dbReference type="InterPro" id="IPR002110">
    <property type="entry name" value="Ankyrin_rpt"/>
</dbReference>
<name>A0ABY7FBE3_MYAAR</name>
<dbReference type="InterPro" id="IPR036770">
    <property type="entry name" value="Ankyrin_rpt-contain_sf"/>
</dbReference>
<feature type="compositionally biased region" description="Polar residues" evidence="4">
    <location>
        <begin position="516"/>
        <end position="530"/>
    </location>
</feature>
<dbReference type="PANTHER" id="PTHR24198:SF165">
    <property type="entry name" value="ANKYRIN REPEAT-CONTAINING PROTEIN-RELATED"/>
    <property type="match status" value="1"/>
</dbReference>
<dbReference type="SUPFAM" id="SSF48403">
    <property type="entry name" value="Ankyrin repeat"/>
    <property type="match status" value="1"/>
</dbReference>
<dbReference type="PROSITE" id="PS50297">
    <property type="entry name" value="ANK_REP_REGION"/>
    <property type="match status" value="1"/>
</dbReference>
<keyword evidence="6" id="KW-1185">Reference proteome</keyword>
<feature type="compositionally biased region" description="Basic and acidic residues" evidence="4">
    <location>
        <begin position="389"/>
        <end position="411"/>
    </location>
</feature>
<dbReference type="Gene3D" id="1.25.40.20">
    <property type="entry name" value="Ankyrin repeat-containing domain"/>
    <property type="match status" value="1"/>
</dbReference>
<keyword evidence="2 3" id="KW-0040">ANK repeat</keyword>
<dbReference type="PROSITE" id="PS50088">
    <property type="entry name" value="ANK_REPEAT"/>
    <property type="match status" value="1"/>
</dbReference>
<feature type="region of interest" description="Disordered" evidence="4">
    <location>
        <begin position="494"/>
        <end position="530"/>
    </location>
</feature>
<feature type="compositionally biased region" description="Polar residues" evidence="4">
    <location>
        <begin position="337"/>
        <end position="350"/>
    </location>
</feature>
<dbReference type="SMART" id="SM00248">
    <property type="entry name" value="ANK"/>
    <property type="match status" value="5"/>
</dbReference>
<protein>
    <submittedName>
        <fullName evidence="5">ANR63-like protein</fullName>
    </submittedName>
</protein>
<organism evidence="5 6">
    <name type="scientific">Mya arenaria</name>
    <name type="common">Soft-shell clam</name>
    <dbReference type="NCBI Taxonomy" id="6604"/>
    <lineage>
        <taxon>Eukaryota</taxon>
        <taxon>Metazoa</taxon>
        <taxon>Spiralia</taxon>
        <taxon>Lophotrochozoa</taxon>
        <taxon>Mollusca</taxon>
        <taxon>Bivalvia</taxon>
        <taxon>Autobranchia</taxon>
        <taxon>Heteroconchia</taxon>
        <taxon>Euheterodonta</taxon>
        <taxon>Imparidentia</taxon>
        <taxon>Neoheterodontei</taxon>
        <taxon>Myida</taxon>
        <taxon>Myoidea</taxon>
        <taxon>Myidae</taxon>
        <taxon>Mya</taxon>
    </lineage>
</organism>
<evidence type="ECO:0000313" key="5">
    <source>
        <dbReference type="EMBL" id="WAR19488.1"/>
    </source>
</evidence>
<evidence type="ECO:0000256" key="1">
    <source>
        <dbReference type="ARBA" id="ARBA00022737"/>
    </source>
</evidence>
<keyword evidence="1" id="KW-0677">Repeat</keyword>
<evidence type="ECO:0000256" key="3">
    <source>
        <dbReference type="PROSITE-ProRule" id="PRU00023"/>
    </source>
</evidence>